<dbReference type="Proteomes" id="UP000192247">
    <property type="component" value="Unassembled WGS sequence"/>
</dbReference>
<evidence type="ECO:0000313" key="3">
    <source>
        <dbReference type="Proteomes" id="UP000192247"/>
    </source>
</evidence>
<comment type="caution">
    <text evidence="2">The sequence shown here is derived from an EMBL/GenBank/DDBJ whole genome shotgun (WGS) entry which is preliminary data.</text>
</comment>
<feature type="signal peptide" evidence="1">
    <location>
        <begin position="1"/>
        <end position="16"/>
    </location>
</feature>
<keyword evidence="1" id="KW-0732">Signal</keyword>
<feature type="chain" id="PRO_5013116911" description="Secreted protein" evidence="1">
    <location>
        <begin position="17"/>
        <end position="78"/>
    </location>
</feature>
<dbReference type="InParanoid" id="A0A1V9XT07"/>
<reference evidence="2 3" key="1">
    <citation type="journal article" date="2017" name="Gigascience">
        <title>Draft genome of the honey bee ectoparasitic mite, Tropilaelaps mercedesae, is shaped by the parasitic life history.</title>
        <authorList>
            <person name="Dong X."/>
            <person name="Armstrong S.D."/>
            <person name="Xia D."/>
            <person name="Makepeace B.L."/>
            <person name="Darby A.C."/>
            <person name="Kadowaki T."/>
        </authorList>
    </citation>
    <scope>NUCLEOTIDE SEQUENCE [LARGE SCALE GENOMIC DNA]</scope>
    <source>
        <strain evidence="2">Wuxi-XJTLU</strain>
    </source>
</reference>
<evidence type="ECO:0000313" key="2">
    <source>
        <dbReference type="EMBL" id="OQR76542.1"/>
    </source>
</evidence>
<gene>
    <name evidence="2" type="ORF">BIW11_03054</name>
</gene>
<evidence type="ECO:0008006" key="4">
    <source>
        <dbReference type="Google" id="ProtNLM"/>
    </source>
</evidence>
<dbReference type="AlphaFoldDB" id="A0A1V9XT07"/>
<dbReference type="EMBL" id="MNPL01004695">
    <property type="protein sequence ID" value="OQR76542.1"/>
    <property type="molecule type" value="Genomic_DNA"/>
</dbReference>
<keyword evidence="3" id="KW-1185">Reference proteome</keyword>
<sequence length="78" mass="8622">MGSICMVRTFLLALRAFKGHVMLIANTMRAPRFSRRHSVGLRPGVLREVLEVGSELRVRLRKPSSGGGTKRLLPPGLL</sequence>
<evidence type="ECO:0000256" key="1">
    <source>
        <dbReference type="SAM" id="SignalP"/>
    </source>
</evidence>
<accession>A0A1V9XT07</accession>
<proteinExistence type="predicted"/>
<name>A0A1V9XT07_9ACAR</name>
<organism evidence="2 3">
    <name type="scientific">Tropilaelaps mercedesae</name>
    <dbReference type="NCBI Taxonomy" id="418985"/>
    <lineage>
        <taxon>Eukaryota</taxon>
        <taxon>Metazoa</taxon>
        <taxon>Ecdysozoa</taxon>
        <taxon>Arthropoda</taxon>
        <taxon>Chelicerata</taxon>
        <taxon>Arachnida</taxon>
        <taxon>Acari</taxon>
        <taxon>Parasitiformes</taxon>
        <taxon>Mesostigmata</taxon>
        <taxon>Gamasina</taxon>
        <taxon>Dermanyssoidea</taxon>
        <taxon>Laelapidae</taxon>
        <taxon>Tropilaelaps</taxon>
    </lineage>
</organism>
<protein>
    <recommendedName>
        <fullName evidence="4">Secreted protein</fullName>
    </recommendedName>
</protein>